<dbReference type="PANTHER" id="PTHR35568">
    <property type="entry name" value="TRANSCRIPTIONAL REGULATOR DAUR"/>
    <property type="match status" value="1"/>
</dbReference>
<dbReference type="PANTHER" id="PTHR35568:SF1">
    <property type="entry name" value="TRANSCRIPTIONAL REGULATOR DAUR"/>
    <property type="match status" value="1"/>
</dbReference>
<evidence type="ECO:0000259" key="1">
    <source>
        <dbReference type="Pfam" id="PF08348"/>
    </source>
</evidence>
<protein>
    <submittedName>
        <fullName evidence="3">Predicted transcriptional regulator YheO, contains PAS and DNA-binding HTH domains</fullName>
    </submittedName>
</protein>
<evidence type="ECO:0000313" key="3">
    <source>
        <dbReference type="EMBL" id="SNS91063.1"/>
    </source>
</evidence>
<dbReference type="InterPro" id="IPR013559">
    <property type="entry name" value="YheO"/>
</dbReference>
<feature type="domain" description="Transcriptional regulator DauR-like HTH" evidence="2">
    <location>
        <begin position="148"/>
        <end position="209"/>
    </location>
</feature>
<organism evidence="3 4">
    <name type="scientific">Anaerovirgula multivorans</name>
    <dbReference type="NCBI Taxonomy" id="312168"/>
    <lineage>
        <taxon>Bacteria</taxon>
        <taxon>Bacillati</taxon>
        <taxon>Bacillota</taxon>
        <taxon>Clostridia</taxon>
        <taxon>Peptostreptococcales</taxon>
        <taxon>Natronincolaceae</taxon>
        <taxon>Anaerovirgula</taxon>
    </lineage>
</organism>
<dbReference type="InterPro" id="IPR039445">
    <property type="entry name" value="DauR-like_HTH"/>
</dbReference>
<proteinExistence type="predicted"/>
<dbReference type="EMBL" id="FZOJ01000027">
    <property type="protein sequence ID" value="SNS91063.1"/>
    <property type="molecule type" value="Genomic_DNA"/>
</dbReference>
<dbReference type="GO" id="GO:0003677">
    <property type="term" value="F:DNA binding"/>
    <property type="evidence" value="ECO:0007669"/>
    <property type="project" value="UniProtKB-KW"/>
</dbReference>
<name>A0A239IDG0_9FIRM</name>
<accession>A0A239IDG0</accession>
<evidence type="ECO:0000313" key="4">
    <source>
        <dbReference type="Proteomes" id="UP000198304"/>
    </source>
</evidence>
<dbReference type="AlphaFoldDB" id="A0A239IDG0"/>
<keyword evidence="4" id="KW-1185">Reference proteome</keyword>
<dbReference type="InterPro" id="IPR039446">
    <property type="entry name" value="DauR-like"/>
</dbReference>
<dbReference type="OrthoDB" id="9796595at2"/>
<dbReference type="Proteomes" id="UP000198304">
    <property type="component" value="Unassembled WGS sequence"/>
</dbReference>
<dbReference type="Gene3D" id="3.30.450.20">
    <property type="entry name" value="PAS domain"/>
    <property type="match status" value="1"/>
</dbReference>
<gene>
    <name evidence="3" type="ORF">SAMN05446037_102713</name>
</gene>
<dbReference type="Pfam" id="PF08348">
    <property type="entry name" value="PAS_6"/>
    <property type="match status" value="1"/>
</dbReference>
<sequence>MNYIENQKDNLQRLAKMIAEQFGKKCEVVVHDLSQDYESTIVAIENNHITGRQVGDCGSNLGLEVLRGTTEEGDRYKYTTRTTSGRILRSSSTYLRDENNKVVGSICINFDITDLLMADSILKEYWLIDNNNEEEVNEVFANNVNELLDYFIIECQKKIGKLPDAMSKEEKISAIQYLDKKGVFLITKSGDRVCEYLGISKYTLYTYLDISRKNGA</sequence>
<keyword evidence="3" id="KW-0238">DNA-binding</keyword>
<reference evidence="3 4" key="1">
    <citation type="submission" date="2017-06" db="EMBL/GenBank/DDBJ databases">
        <authorList>
            <person name="Kim H.J."/>
            <person name="Triplett B.A."/>
        </authorList>
    </citation>
    <scope>NUCLEOTIDE SEQUENCE [LARGE SCALE GENOMIC DNA]</scope>
    <source>
        <strain evidence="3 4">SCA</strain>
    </source>
</reference>
<feature type="domain" description="YheO-like" evidence="1">
    <location>
        <begin position="10"/>
        <end position="119"/>
    </location>
</feature>
<dbReference type="Pfam" id="PF13309">
    <property type="entry name" value="HTH_22"/>
    <property type="match status" value="1"/>
</dbReference>
<dbReference type="RefSeq" id="WP_089284549.1">
    <property type="nucleotide sequence ID" value="NZ_FZOJ01000027.1"/>
</dbReference>
<evidence type="ECO:0000259" key="2">
    <source>
        <dbReference type="Pfam" id="PF13309"/>
    </source>
</evidence>